<proteinExistence type="predicted"/>
<comment type="caution">
    <text evidence="2">The sequence shown here is derived from an EMBL/GenBank/DDBJ whole genome shotgun (WGS) entry which is preliminary data.</text>
</comment>
<protein>
    <submittedName>
        <fullName evidence="2">Uncharacterized protein</fullName>
    </submittedName>
</protein>
<evidence type="ECO:0000313" key="3">
    <source>
        <dbReference type="Proteomes" id="UP000018679"/>
    </source>
</evidence>
<accession>A0AAI9NDE8</accession>
<evidence type="ECO:0000256" key="1">
    <source>
        <dbReference type="SAM" id="MobiDB-lite"/>
    </source>
</evidence>
<evidence type="ECO:0000313" key="2">
    <source>
        <dbReference type="EMBL" id="ETH29591.1"/>
    </source>
</evidence>
<organism evidence="2 3">
    <name type="scientific">Bordetella pertussis CHLA-26</name>
    <dbReference type="NCBI Taxonomy" id="1331284"/>
    <lineage>
        <taxon>Bacteria</taxon>
        <taxon>Pseudomonadati</taxon>
        <taxon>Pseudomonadota</taxon>
        <taxon>Betaproteobacteria</taxon>
        <taxon>Burkholderiales</taxon>
        <taxon>Alcaligenaceae</taxon>
        <taxon>Bordetella</taxon>
    </lineage>
</organism>
<name>A0AAI9NDE8_BORPT</name>
<sequence length="39" mass="4422">MTSTDMRQGRGARTWVSRKTSPETTGRPVTLLPPRRIHS</sequence>
<feature type="region of interest" description="Disordered" evidence="1">
    <location>
        <begin position="1"/>
        <end position="39"/>
    </location>
</feature>
<dbReference type="AlphaFoldDB" id="A0AAI9NDE8"/>
<dbReference type="EMBL" id="AXSB02000037">
    <property type="protein sequence ID" value="ETH29591.1"/>
    <property type="molecule type" value="Genomic_DNA"/>
</dbReference>
<reference evidence="2 3" key="1">
    <citation type="journal article" date="2013" name="Genome Announc.">
        <title>Genome Sequences of 28 Bordetella pertussis U.S. Outbreak Strains Dating from 2010 to 2012.</title>
        <authorList>
            <person name="Harvill E.T."/>
            <person name="Goodfield L.L."/>
            <person name="Ivanov Y."/>
            <person name="Meyer J.A."/>
            <person name="Newth C."/>
            <person name="Cassiday P."/>
            <person name="Tondella M.L."/>
            <person name="Liao P."/>
            <person name="Zimmerman J."/>
            <person name="Meert K."/>
            <person name="Wessel D."/>
            <person name="Berger J."/>
            <person name="Dean J.M."/>
            <person name="Holubkov R."/>
            <person name="Burr J."/>
            <person name="Liu T."/>
            <person name="Brinkac L."/>
            <person name="Kim M."/>
            <person name="Losada L."/>
        </authorList>
    </citation>
    <scope>NUCLEOTIDE SEQUENCE [LARGE SCALE GENOMIC DNA]</scope>
    <source>
        <strain evidence="2 3">CHLA-26</strain>
    </source>
</reference>
<gene>
    <name evidence="2" type="ORF">L566_0707</name>
</gene>
<dbReference type="Proteomes" id="UP000018679">
    <property type="component" value="Unassembled WGS sequence"/>
</dbReference>